<proteinExistence type="predicted"/>
<evidence type="ECO:0000313" key="2">
    <source>
        <dbReference type="Proteomes" id="UP000195152"/>
    </source>
</evidence>
<dbReference type="Proteomes" id="UP000195152">
    <property type="component" value="Unassembled WGS sequence"/>
</dbReference>
<dbReference type="EMBL" id="NFCF01000073">
    <property type="protein sequence ID" value="OTW48463.1"/>
    <property type="molecule type" value="Genomic_DNA"/>
</dbReference>
<accession>A0A242W8I7</accession>
<gene>
    <name evidence="1" type="ORF">BK699_14925</name>
</gene>
<sequence>MREQYGNYNRKDITIIRMKSFSLFSFKASKGMKAMGVSLVCAMLVRGSVLNFGLLQDFTVDYLILCVNEGNAKFLISYDNWYYFRIYRFTVIQKRSNSYSGTNS</sequence>
<protein>
    <submittedName>
        <fullName evidence="1">Uncharacterized protein</fullName>
    </submittedName>
</protein>
<dbReference type="AlphaFoldDB" id="A0A242W8I7"/>
<organism evidence="1 2">
    <name type="scientific">Bacillus thuringiensis serovar mexicanensis</name>
    <dbReference type="NCBI Taxonomy" id="180868"/>
    <lineage>
        <taxon>Bacteria</taxon>
        <taxon>Bacillati</taxon>
        <taxon>Bacillota</taxon>
        <taxon>Bacilli</taxon>
        <taxon>Bacillales</taxon>
        <taxon>Bacillaceae</taxon>
        <taxon>Bacillus</taxon>
        <taxon>Bacillus cereus group</taxon>
    </lineage>
</organism>
<comment type="caution">
    <text evidence="1">The sequence shown here is derived from an EMBL/GenBank/DDBJ whole genome shotgun (WGS) entry which is preliminary data.</text>
</comment>
<evidence type="ECO:0000313" key="1">
    <source>
        <dbReference type="EMBL" id="OTW48463.1"/>
    </source>
</evidence>
<name>A0A242W8I7_BACTU</name>
<reference evidence="1 2" key="1">
    <citation type="submission" date="2016-10" db="EMBL/GenBank/DDBJ databases">
        <title>Comparative genomics of Bacillus thuringiensis reveals a path to pathogens against multiple invertebrate hosts.</title>
        <authorList>
            <person name="Zheng J."/>
            <person name="Gao Q."/>
            <person name="Liu H."/>
            <person name="Peng D."/>
            <person name="Ruan L."/>
            <person name="Sun M."/>
        </authorList>
    </citation>
    <scope>NUCLEOTIDE SEQUENCE [LARGE SCALE GENOMIC DNA]</scope>
    <source>
        <strain evidence="1">BGSC 4AC1</strain>
    </source>
</reference>